<accession>S6V7D0</accession>
<gene>
    <name evidence="1" type="ORF">A244_22256</name>
</gene>
<protein>
    <submittedName>
        <fullName evidence="1">Uncharacterized protein</fullName>
    </submittedName>
</protein>
<evidence type="ECO:0000313" key="1">
    <source>
        <dbReference type="EMBL" id="EPN46942.1"/>
    </source>
</evidence>
<evidence type="ECO:0000313" key="2">
    <source>
        <dbReference type="Proteomes" id="UP000015729"/>
    </source>
</evidence>
<dbReference type="PATRIC" id="fig|1194404.4.peg.4583"/>
<dbReference type="AlphaFoldDB" id="S6V7D0"/>
<dbReference type="EMBL" id="AOKG01001556">
    <property type="protein sequence ID" value="EPN46942.1"/>
    <property type="molecule type" value="Genomic_DNA"/>
</dbReference>
<reference evidence="1 2" key="1">
    <citation type="journal article" date="2013" name="PLoS Pathog.">
        <title>Genomic analysis of the Kiwifruit pathogen Pseudomonas syringae pv. actinidiae provides insight into the origins of an emergent plant disease.</title>
        <authorList>
            <person name="McCann H.C."/>
            <person name="Rikkerink E.H."/>
            <person name="Bertels F."/>
            <person name="Fiers M."/>
            <person name="Lu A."/>
            <person name="Rees-George J."/>
            <person name="Andersen M.T."/>
            <person name="Gleave A.P."/>
            <person name="Haubold B."/>
            <person name="Wohlers M.W."/>
            <person name="Guttman D.S."/>
            <person name="Wang P.W."/>
            <person name="Straub C."/>
            <person name="Vanneste J.L."/>
            <person name="Rainey P.B."/>
            <person name="Templeton M.D."/>
        </authorList>
    </citation>
    <scope>NUCLEOTIDE SEQUENCE [LARGE SCALE GENOMIC DNA]</scope>
    <source>
        <strain evidence="1 2">ICMP 18807</strain>
    </source>
</reference>
<name>S6V7D0_PSESF</name>
<organism evidence="1 2">
    <name type="scientific">Pseudomonas syringae pv. actinidiae ICMP 18807</name>
    <dbReference type="NCBI Taxonomy" id="1194404"/>
    <lineage>
        <taxon>Bacteria</taxon>
        <taxon>Pseudomonadati</taxon>
        <taxon>Pseudomonadota</taxon>
        <taxon>Gammaproteobacteria</taxon>
        <taxon>Pseudomonadales</taxon>
        <taxon>Pseudomonadaceae</taxon>
        <taxon>Pseudomonas</taxon>
        <taxon>Pseudomonas syringae</taxon>
    </lineage>
</organism>
<sequence length="71" mass="8030">MTICLGCLVTIAYTAGKEMMSSLEESGMIILQVAMVQIHMILMWEMVKTLYLTQTLTPRAAKSMLFDLVWV</sequence>
<dbReference type="Proteomes" id="UP000015729">
    <property type="component" value="Unassembled WGS sequence"/>
</dbReference>
<proteinExistence type="predicted"/>
<comment type="caution">
    <text evidence="1">The sequence shown here is derived from an EMBL/GenBank/DDBJ whole genome shotgun (WGS) entry which is preliminary data.</text>
</comment>